<evidence type="ECO:0000256" key="1">
    <source>
        <dbReference type="SAM" id="MobiDB-lite"/>
    </source>
</evidence>
<organism evidence="2 3">
    <name type="scientific">Nonomuraea monospora</name>
    <dbReference type="NCBI Taxonomy" id="568818"/>
    <lineage>
        <taxon>Bacteria</taxon>
        <taxon>Bacillati</taxon>
        <taxon>Actinomycetota</taxon>
        <taxon>Actinomycetes</taxon>
        <taxon>Streptosporangiales</taxon>
        <taxon>Streptosporangiaceae</taxon>
        <taxon>Nonomuraea</taxon>
    </lineage>
</organism>
<keyword evidence="3" id="KW-1185">Reference proteome</keyword>
<feature type="compositionally biased region" description="Low complexity" evidence="1">
    <location>
        <begin position="62"/>
        <end position="77"/>
    </location>
</feature>
<protein>
    <submittedName>
        <fullName evidence="2">Uncharacterized protein</fullName>
    </submittedName>
</protein>
<dbReference type="EMBL" id="BAAAQX010000048">
    <property type="protein sequence ID" value="GAA2215204.1"/>
    <property type="molecule type" value="Genomic_DNA"/>
</dbReference>
<comment type="caution">
    <text evidence="2">The sequence shown here is derived from an EMBL/GenBank/DDBJ whole genome shotgun (WGS) entry which is preliminary data.</text>
</comment>
<feature type="compositionally biased region" description="Basic and acidic residues" evidence="1">
    <location>
        <begin position="1"/>
        <end position="11"/>
    </location>
</feature>
<name>A0ABP5PU61_9ACTN</name>
<evidence type="ECO:0000313" key="2">
    <source>
        <dbReference type="EMBL" id="GAA2215204.1"/>
    </source>
</evidence>
<feature type="compositionally biased region" description="Low complexity" evidence="1">
    <location>
        <begin position="87"/>
        <end position="141"/>
    </location>
</feature>
<reference evidence="3" key="1">
    <citation type="journal article" date="2019" name="Int. J. Syst. Evol. Microbiol.">
        <title>The Global Catalogue of Microorganisms (GCM) 10K type strain sequencing project: providing services to taxonomists for standard genome sequencing and annotation.</title>
        <authorList>
            <consortium name="The Broad Institute Genomics Platform"/>
            <consortium name="The Broad Institute Genome Sequencing Center for Infectious Disease"/>
            <person name="Wu L."/>
            <person name="Ma J."/>
        </authorList>
    </citation>
    <scope>NUCLEOTIDE SEQUENCE [LARGE SCALE GENOMIC DNA]</scope>
    <source>
        <strain evidence="3">JCM 16114</strain>
    </source>
</reference>
<dbReference type="Proteomes" id="UP001499843">
    <property type="component" value="Unassembled WGS sequence"/>
</dbReference>
<accession>A0ABP5PU61</accession>
<proteinExistence type="predicted"/>
<feature type="compositionally biased region" description="Basic and acidic residues" evidence="1">
    <location>
        <begin position="29"/>
        <end position="54"/>
    </location>
</feature>
<gene>
    <name evidence="2" type="ORF">GCM10009850_106710</name>
</gene>
<feature type="region of interest" description="Disordered" evidence="1">
    <location>
        <begin position="1"/>
        <end position="141"/>
    </location>
</feature>
<evidence type="ECO:0000313" key="3">
    <source>
        <dbReference type="Proteomes" id="UP001499843"/>
    </source>
</evidence>
<sequence>MPEARPADRKACTAHGARASRTPAAQHPEAADARDGAASRQDRARPEGEARTTPRTDPQAQEGAPHGRAAPGEAAPRPARPPDRPNAEPAPAQAAEPDSAAAVAGEPHPNRNPNRNSNPNRSPNPNPNRNRSPNQNQIQNRTVTVTVAGSLRAADRCEARTSHARRCHSYPAHFFTE</sequence>